<evidence type="ECO:0000313" key="2">
    <source>
        <dbReference type="EMBL" id="EMP26148.1"/>
    </source>
</evidence>
<sequence length="330" mass="36928">MFGTQEKAEAESTRPGSEEQVPLYEEFIYCCGAATQVLKCGPWKDLLETESKTLPRLLFLIIPVPYYPVGQIETSCVYRNLLTKLDQWSGYLSVLSPTVANTSCLRKSMTASTKIVLYWYNCTGIVTAVQFLCAEELQVVFYDSIHTYPYCVRRYRNINISPADHAGFLQQMLSCVEHTPAVGSAESMGRGGCAVTFRSSCRKFDAYRLIARAMQEMGHERDAQQCRAKIKELKLLYQKAREANHHCDAAQKTYRFYKKLDAILGSDPTSTPKSPVDTSGGLEAVTSRLNPLMTKWWMKVKLEDNVEQTAGSSVISCALPRVTSFIAGGN</sequence>
<gene>
    <name evidence="2" type="ORF">UY3_16782</name>
</gene>
<feature type="domain" description="Myb/SANT-like DNA-binding" evidence="1">
    <location>
        <begin position="196"/>
        <end position="263"/>
    </location>
</feature>
<dbReference type="Gene3D" id="1.10.10.60">
    <property type="entry name" value="Homeodomain-like"/>
    <property type="match status" value="1"/>
</dbReference>
<reference evidence="3" key="1">
    <citation type="journal article" date="2013" name="Nat. Genet.">
        <title>The draft genomes of soft-shell turtle and green sea turtle yield insights into the development and evolution of the turtle-specific body plan.</title>
        <authorList>
            <person name="Wang Z."/>
            <person name="Pascual-Anaya J."/>
            <person name="Zadissa A."/>
            <person name="Li W."/>
            <person name="Niimura Y."/>
            <person name="Huang Z."/>
            <person name="Li C."/>
            <person name="White S."/>
            <person name="Xiong Z."/>
            <person name="Fang D."/>
            <person name="Wang B."/>
            <person name="Ming Y."/>
            <person name="Chen Y."/>
            <person name="Zheng Y."/>
            <person name="Kuraku S."/>
            <person name="Pignatelli M."/>
            <person name="Herrero J."/>
            <person name="Beal K."/>
            <person name="Nozawa M."/>
            <person name="Li Q."/>
            <person name="Wang J."/>
            <person name="Zhang H."/>
            <person name="Yu L."/>
            <person name="Shigenobu S."/>
            <person name="Wang J."/>
            <person name="Liu J."/>
            <person name="Flicek P."/>
            <person name="Searle S."/>
            <person name="Wang J."/>
            <person name="Kuratani S."/>
            <person name="Yin Y."/>
            <person name="Aken B."/>
            <person name="Zhang G."/>
            <person name="Irie N."/>
        </authorList>
    </citation>
    <scope>NUCLEOTIDE SEQUENCE [LARGE SCALE GENOMIC DNA]</scope>
</reference>
<protein>
    <submittedName>
        <fullName evidence="2">UPF0554 protein C2orf43 like protein</fullName>
    </submittedName>
</protein>
<dbReference type="InterPro" id="IPR044822">
    <property type="entry name" value="Myb_DNA-bind_4"/>
</dbReference>
<dbReference type="AlphaFoldDB" id="M7B229"/>
<proteinExistence type="predicted"/>
<dbReference type="EMBL" id="KB583106">
    <property type="protein sequence ID" value="EMP26148.1"/>
    <property type="molecule type" value="Genomic_DNA"/>
</dbReference>
<dbReference type="Pfam" id="PF13837">
    <property type="entry name" value="Myb_DNA-bind_4"/>
    <property type="match status" value="1"/>
</dbReference>
<dbReference type="PANTHER" id="PTHR47595">
    <property type="entry name" value="HEAT SHOCK 70 KDA PROTEIN 14"/>
    <property type="match status" value="1"/>
</dbReference>
<evidence type="ECO:0000313" key="3">
    <source>
        <dbReference type="Proteomes" id="UP000031443"/>
    </source>
</evidence>
<accession>M7B229</accession>
<name>M7B229_CHEMY</name>
<evidence type="ECO:0000259" key="1">
    <source>
        <dbReference type="Pfam" id="PF13837"/>
    </source>
</evidence>
<dbReference type="Proteomes" id="UP000031443">
    <property type="component" value="Unassembled WGS sequence"/>
</dbReference>
<dbReference type="PANTHER" id="PTHR47595:SF1">
    <property type="entry name" value="MYB_SANT-LIKE DNA-BINDING DOMAIN-CONTAINING PROTEIN"/>
    <property type="match status" value="1"/>
</dbReference>
<keyword evidence="3" id="KW-1185">Reference proteome</keyword>
<organism evidence="2 3">
    <name type="scientific">Chelonia mydas</name>
    <name type="common">Green sea-turtle</name>
    <name type="synonym">Chelonia agassizi</name>
    <dbReference type="NCBI Taxonomy" id="8469"/>
    <lineage>
        <taxon>Eukaryota</taxon>
        <taxon>Metazoa</taxon>
        <taxon>Chordata</taxon>
        <taxon>Craniata</taxon>
        <taxon>Vertebrata</taxon>
        <taxon>Euteleostomi</taxon>
        <taxon>Archelosauria</taxon>
        <taxon>Testudinata</taxon>
        <taxon>Testudines</taxon>
        <taxon>Cryptodira</taxon>
        <taxon>Durocryptodira</taxon>
        <taxon>Americhelydia</taxon>
        <taxon>Chelonioidea</taxon>
        <taxon>Cheloniidae</taxon>
        <taxon>Chelonia</taxon>
    </lineage>
</organism>